<name>A0AAN9Z901_9ORTH</name>
<dbReference type="Proteomes" id="UP001378592">
    <property type="component" value="Unassembled WGS sequence"/>
</dbReference>
<dbReference type="AlphaFoldDB" id="A0AAN9Z901"/>
<gene>
    <name evidence="2" type="ORF">R5R35_006972</name>
</gene>
<keyword evidence="3" id="KW-1185">Reference proteome</keyword>
<feature type="compositionally biased region" description="Low complexity" evidence="1">
    <location>
        <begin position="83"/>
        <end position="92"/>
    </location>
</feature>
<protein>
    <submittedName>
        <fullName evidence="2">Uncharacterized protein</fullName>
    </submittedName>
</protein>
<organism evidence="2 3">
    <name type="scientific">Gryllus longicercus</name>
    <dbReference type="NCBI Taxonomy" id="2509291"/>
    <lineage>
        <taxon>Eukaryota</taxon>
        <taxon>Metazoa</taxon>
        <taxon>Ecdysozoa</taxon>
        <taxon>Arthropoda</taxon>
        <taxon>Hexapoda</taxon>
        <taxon>Insecta</taxon>
        <taxon>Pterygota</taxon>
        <taxon>Neoptera</taxon>
        <taxon>Polyneoptera</taxon>
        <taxon>Orthoptera</taxon>
        <taxon>Ensifera</taxon>
        <taxon>Gryllidea</taxon>
        <taxon>Grylloidea</taxon>
        <taxon>Gryllidae</taxon>
        <taxon>Gryllinae</taxon>
        <taxon>Gryllus</taxon>
    </lineage>
</organism>
<evidence type="ECO:0000313" key="3">
    <source>
        <dbReference type="Proteomes" id="UP001378592"/>
    </source>
</evidence>
<sequence length="92" mass="9672">MAVAADAEAVCDGSVLQHGDRLRDLNPGRGKELQQSTTTTTPPPSQRRGVAKDAEEDDSRRPHRALRDNGAASRPQKAPPAAPASTADTESS</sequence>
<dbReference type="EMBL" id="JAZDUA010000089">
    <property type="protein sequence ID" value="KAK7868681.1"/>
    <property type="molecule type" value="Genomic_DNA"/>
</dbReference>
<feature type="region of interest" description="Disordered" evidence="1">
    <location>
        <begin position="1"/>
        <end position="92"/>
    </location>
</feature>
<comment type="caution">
    <text evidence="2">The sequence shown here is derived from an EMBL/GenBank/DDBJ whole genome shotgun (WGS) entry which is preliminary data.</text>
</comment>
<reference evidence="2 3" key="1">
    <citation type="submission" date="2024-03" db="EMBL/GenBank/DDBJ databases">
        <title>The genome assembly and annotation of the cricket Gryllus longicercus Weissman &amp; Gray.</title>
        <authorList>
            <person name="Szrajer S."/>
            <person name="Gray D."/>
            <person name="Ylla G."/>
        </authorList>
    </citation>
    <scope>NUCLEOTIDE SEQUENCE [LARGE SCALE GENOMIC DNA]</scope>
    <source>
        <strain evidence="2">DAG 2021-001</strain>
        <tissue evidence="2">Whole body minus gut</tissue>
    </source>
</reference>
<evidence type="ECO:0000256" key="1">
    <source>
        <dbReference type="SAM" id="MobiDB-lite"/>
    </source>
</evidence>
<proteinExistence type="predicted"/>
<accession>A0AAN9Z901</accession>
<evidence type="ECO:0000313" key="2">
    <source>
        <dbReference type="EMBL" id="KAK7868681.1"/>
    </source>
</evidence>
<feature type="compositionally biased region" description="Basic and acidic residues" evidence="1">
    <location>
        <begin position="18"/>
        <end position="32"/>
    </location>
</feature>